<evidence type="ECO:0000313" key="2">
    <source>
        <dbReference type="EMBL" id="RZC32288.1"/>
    </source>
</evidence>
<accession>A0A482VIR0</accession>
<sequence length="307" mass="35091">MLVVITDIVLVICLRFVLPKHITHMGYYPADGRKLTFDEAVKFCPCLGAVFPDGTKELISFKMVEKLALQRRKREIKNVTAQQLQHYPFVVSISMPTYSDDKEHKIFVCNGLIQTPEWLVTSKSCVKEETEWPELTVRSGSVYWSKLGTEHSVTNIFYITDDLVALEVWPQFSDNLIPFPPVVFPFDGDWVHAVALGWDDNMYAKTLNKRYKHKAFGVEEWTSRKCSSKSSNVCYKSEKCDKLSSIPLVTSCHHLIGMKFVDNGLCEDFSSLGMEVQNLTNQLQVVEDTACYRIHKDICHVAEMDVC</sequence>
<dbReference type="InterPro" id="IPR043504">
    <property type="entry name" value="Peptidase_S1_PA_chymotrypsin"/>
</dbReference>
<keyword evidence="1" id="KW-0732">Signal</keyword>
<feature type="signal peptide" evidence="1">
    <location>
        <begin position="1"/>
        <end position="19"/>
    </location>
</feature>
<dbReference type="AlphaFoldDB" id="A0A482VIR0"/>
<dbReference type="EMBL" id="QDEB01098288">
    <property type="protein sequence ID" value="RZC32288.1"/>
    <property type="molecule type" value="Genomic_DNA"/>
</dbReference>
<name>A0A482VIR0_ASBVE</name>
<gene>
    <name evidence="2" type="ORF">BDFB_010260</name>
</gene>
<dbReference type="InterPro" id="IPR009003">
    <property type="entry name" value="Peptidase_S1_PA"/>
</dbReference>
<evidence type="ECO:0000313" key="3">
    <source>
        <dbReference type="Proteomes" id="UP000292052"/>
    </source>
</evidence>
<dbReference type="Proteomes" id="UP000292052">
    <property type="component" value="Unassembled WGS sequence"/>
</dbReference>
<feature type="chain" id="PRO_5019814070" description="Trypsin domain containing protein" evidence="1">
    <location>
        <begin position="20"/>
        <end position="307"/>
    </location>
</feature>
<proteinExistence type="predicted"/>
<dbReference type="Gene3D" id="2.40.10.10">
    <property type="entry name" value="Trypsin-like serine proteases"/>
    <property type="match status" value="1"/>
</dbReference>
<dbReference type="OrthoDB" id="6712639at2759"/>
<evidence type="ECO:0008006" key="4">
    <source>
        <dbReference type="Google" id="ProtNLM"/>
    </source>
</evidence>
<dbReference type="SUPFAM" id="SSF50494">
    <property type="entry name" value="Trypsin-like serine proteases"/>
    <property type="match status" value="1"/>
</dbReference>
<keyword evidence="3" id="KW-1185">Reference proteome</keyword>
<organism evidence="2 3">
    <name type="scientific">Asbolus verrucosus</name>
    <name type="common">Desert ironclad beetle</name>
    <dbReference type="NCBI Taxonomy" id="1661398"/>
    <lineage>
        <taxon>Eukaryota</taxon>
        <taxon>Metazoa</taxon>
        <taxon>Ecdysozoa</taxon>
        <taxon>Arthropoda</taxon>
        <taxon>Hexapoda</taxon>
        <taxon>Insecta</taxon>
        <taxon>Pterygota</taxon>
        <taxon>Neoptera</taxon>
        <taxon>Endopterygota</taxon>
        <taxon>Coleoptera</taxon>
        <taxon>Polyphaga</taxon>
        <taxon>Cucujiformia</taxon>
        <taxon>Tenebrionidae</taxon>
        <taxon>Pimeliinae</taxon>
        <taxon>Asbolus</taxon>
    </lineage>
</organism>
<reference evidence="2 3" key="1">
    <citation type="submission" date="2017-03" db="EMBL/GenBank/DDBJ databases">
        <title>Genome of the blue death feigning beetle - Asbolus verrucosus.</title>
        <authorList>
            <person name="Rider S.D."/>
        </authorList>
    </citation>
    <scope>NUCLEOTIDE SEQUENCE [LARGE SCALE GENOMIC DNA]</scope>
    <source>
        <strain evidence="2">Butters</strain>
        <tissue evidence="2">Head and leg muscle</tissue>
    </source>
</reference>
<evidence type="ECO:0000256" key="1">
    <source>
        <dbReference type="SAM" id="SignalP"/>
    </source>
</evidence>
<protein>
    <recommendedName>
        <fullName evidence="4">Trypsin domain containing protein</fullName>
    </recommendedName>
</protein>
<comment type="caution">
    <text evidence="2">The sequence shown here is derived from an EMBL/GenBank/DDBJ whole genome shotgun (WGS) entry which is preliminary data.</text>
</comment>